<dbReference type="PRINTS" id="PR00926">
    <property type="entry name" value="MITOCARRIER"/>
</dbReference>
<name>A0A9W8YSP6_9PEZI</name>
<feature type="compositionally biased region" description="Basic and acidic residues" evidence="13">
    <location>
        <begin position="20"/>
        <end position="31"/>
    </location>
</feature>
<evidence type="ECO:0000256" key="7">
    <source>
        <dbReference type="ARBA" id="ARBA00022792"/>
    </source>
</evidence>
<keyword evidence="4 12" id="KW-0813">Transport</keyword>
<evidence type="ECO:0000256" key="11">
    <source>
        <dbReference type="PROSITE-ProRule" id="PRU00282"/>
    </source>
</evidence>
<feature type="repeat" description="Solcar" evidence="11">
    <location>
        <begin position="156"/>
        <end position="276"/>
    </location>
</feature>
<evidence type="ECO:0000313" key="14">
    <source>
        <dbReference type="EMBL" id="KAJ4389966.1"/>
    </source>
</evidence>
<keyword evidence="10 11" id="KW-0472">Membrane</keyword>
<keyword evidence="6" id="KW-0677">Repeat</keyword>
<gene>
    <name evidence="14" type="primary">LEU5_2</name>
    <name evidence="14" type="ORF">N0V93_007439</name>
</gene>
<dbReference type="PROSITE" id="PS50920">
    <property type="entry name" value="SOLCAR"/>
    <property type="match status" value="3"/>
</dbReference>
<evidence type="ECO:0000256" key="9">
    <source>
        <dbReference type="ARBA" id="ARBA00023128"/>
    </source>
</evidence>
<keyword evidence="5 11" id="KW-0812">Transmembrane</keyword>
<keyword evidence="7" id="KW-0999">Mitochondrion inner membrane</keyword>
<comment type="subcellular location">
    <subcellularLocation>
        <location evidence="2">Mitochondrion inner membrane</location>
        <topology evidence="2">Multi-pass membrane protein</topology>
    </subcellularLocation>
</comment>
<dbReference type="GO" id="GO:0055085">
    <property type="term" value="P:transmembrane transport"/>
    <property type="evidence" value="ECO:0007669"/>
    <property type="project" value="InterPro"/>
</dbReference>
<accession>A0A9W8YSP6</accession>
<dbReference type="EMBL" id="JAPEVB010000004">
    <property type="protein sequence ID" value="KAJ4389966.1"/>
    <property type="molecule type" value="Genomic_DNA"/>
</dbReference>
<evidence type="ECO:0000256" key="1">
    <source>
        <dbReference type="ARBA" id="ARBA00002238"/>
    </source>
</evidence>
<comment type="caution">
    <text evidence="14">The sequence shown here is derived from an EMBL/GenBank/DDBJ whole genome shotgun (WGS) entry which is preliminary data.</text>
</comment>
<dbReference type="InterPro" id="IPR002067">
    <property type="entry name" value="MCP"/>
</dbReference>
<evidence type="ECO:0000256" key="5">
    <source>
        <dbReference type="ARBA" id="ARBA00022692"/>
    </source>
</evidence>
<feature type="compositionally biased region" description="Low complexity" evidence="13">
    <location>
        <begin position="1"/>
        <end position="15"/>
    </location>
</feature>
<reference evidence="14" key="1">
    <citation type="submission" date="2022-10" db="EMBL/GenBank/DDBJ databases">
        <title>Tapping the CABI collections for fungal endophytes: first genome assemblies for Collariella, Neodidymelliopsis, Ascochyta clinopodiicola, Didymella pomorum, Didymosphaeria variabile, Neocosmospora piperis and Neocucurbitaria cava.</title>
        <authorList>
            <person name="Hill R."/>
        </authorList>
    </citation>
    <scope>NUCLEOTIDE SEQUENCE</scope>
    <source>
        <strain evidence="14">IMI 355082</strain>
    </source>
</reference>
<dbReference type="GO" id="GO:0005743">
    <property type="term" value="C:mitochondrial inner membrane"/>
    <property type="evidence" value="ECO:0007669"/>
    <property type="project" value="UniProtKB-SubCell"/>
</dbReference>
<proteinExistence type="inferred from homology"/>
<dbReference type="InterPro" id="IPR018108">
    <property type="entry name" value="MCP_transmembrane"/>
</dbReference>
<dbReference type="OrthoDB" id="270584at2759"/>
<comment type="function">
    <text evidence="1">Mitochondrial transporter that mediates uptake of thiamine pyrophosphate (ThPP) into mitochondria.</text>
</comment>
<evidence type="ECO:0000256" key="8">
    <source>
        <dbReference type="ARBA" id="ARBA00022989"/>
    </source>
</evidence>
<evidence type="ECO:0000256" key="12">
    <source>
        <dbReference type="RuleBase" id="RU000488"/>
    </source>
</evidence>
<dbReference type="Pfam" id="PF00153">
    <property type="entry name" value="Mito_carr"/>
    <property type="match status" value="4"/>
</dbReference>
<evidence type="ECO:0000313" key="15">
    <source>
        <dbReference type="Proteomes" id="UP001140453"/>
    </source>
</evidence>
<comment type="similarity">
    <text evidence="12">Belongs to the mitochondrial carrier (TC 2.A.29) family.</text>
</comment>
<sequence length="393" mass="42643">MRPALADDASMSALSHHQPRKDTDAPARRLSKDTVPVCPTDAEAVVPRKKVDKQSFDYLWRSGTAGGVAGCAAKTVVAPLDRVKILFQARNSQFIKYSGSWVGTATAMSEIYRQEGVVGLFRGHSATVLRVFPYAGIKFLAYEQIRSIIIPKKDYETPIRRLLSGSVAGATSVFFTYPLEVIRVRLAFETKKDSRSSISSICKQIFHEQPSTPSAASAHGPQSTTGTIRAAAASTVETVAPKSGLINFYRGFSPTILGMLPYAGVSFLTHDTMGDLLRLPIVAKWTTLPQPKNAPEGKPSPLQSWAELLAGGVAGLVSQTCSYPLEVIRRRMQVAGAVGDGHRLRIGETARLIIKERGLPGLFVGLTIGYVKIVPMSAVSFFTYERLKTLFGI</sequence>
<evidence type="ECO:0000256" key="4">
    <source>
        <dbReference type="ARBA" id="ARBA00022448"/>
    </source>
</evidence>
<dbReference type="PANTHER" id="PTHR24089">
    <property type="entry name" value="SOLUTE CARRIER FAMILY 25"/>
    <property type="match status" value="1"/>
</dbReference>
<evidence type="ECO:0000256" key="10">
    <source>
        <dbReference type="ARBA" id="ARBA00023136"/>
    </source>
</evidence>
<feature type="region of interest" description="Disordered" evidence="13">
    <location>
        <begin position="1"/>
        <end position="31"/>
    </location>
</feature>
<dbReference type="Proteomes" id="UP001140453">
    <property type="component" value="Unassembled WGS sequence"/>
</dbReference>
<keyword evidence="15" id="KW-1185">Reference proteome</keyword>
<evidence type="ECO:0000256" key="2">
    <source>
        <dbReference type="ARBA" id="ARBA00004448"/>
    </source>
</evidence>
<evidence type="ECO:0000256" key="6">
    <source>
        <dbReference type="ARBA" id="ARBA00022737"/>
    </source>
</evidence>
<protein>
    <recommendedName>
        <fullName evidence="3">Mitochondrial thiamine pyrophosphate carrier 1</fullName>
    </recommendedName>
</protein>
<keyword evidence="8" id="KW-1133">Transmembrane helix</keyword>
<evidence type="ECO:0000256" key="3">
    <source>
        <dbReference type="ARBA" id="ARBA00021935"/>
    </source>
</evidence>
<organism evidence="14 15">
    <name type="scientific">Gnomoniopsis smithogilvyi</name>
    <dbReference type="NCBI Taxonomy" id="1191159"/>
    <lineage>
        <taxon>Eukaryota</taxon>
        <taxon>Fungi</taxon>
        <taxon>Dikarya</taxon>
        <taxon>Ascomycota</taxon>
        <taxon>Pezizomycotina</taxon>
        <taxon>Sordariomycetes</taxon>
        <taxon>Sordariomycetidae</taxon>
        <taxon>Diaporthales</taxon>
        <taxon>Gnomoniaceae</taxon>
        <taxon>Gnomoniopsis</taxon>
    </lineage>
</organism>
<dbReference type="SUPFAM" id="SSF103506">
    <property type="entry name" value="Mitochondrial carrier"/>
    <property type="match status" value="1"/>
</dbReference>
<feature type="repeat" description="Solcar" evidence="11">
    <location>
        <begin position="57"/>
        <end position="148"/>
    </location>
</feature>
<evidence type="ECO:0000256" key="13">
    <source>
        <dbReference type="SAM" id="MobiDB-lite"/>
    </source>
</evidence>
<dbReference type="InterPro" id="IPR023395">
    <property type="entry name" value="MCP_dom_sf"/>
</dbReference>
<dbReference type="AlphaFoldDB" id="A0A9W8YSP6"/>
<feature type="repeat" description="Solcar" evidence="11">
    <location>
        <begin position="302"/>
        <end position="390"/>
    </location>
</feature>
<keyword evidence="9" id="KW-0496">Mitochondrion</keyword>
<dbReference type="Gene3D" id="1.50.40.10">
    <property type="entry name" value="Mitochondrial carrier domain"/>
    <property type="match status" value="1"/>
</dbReference>